<feature type="compositionally biased region" description="Low complexity" evidence="3">
    <location>
        <begin position="26"/>
        <end position="39"/>
    </location>
</feature>
<feature type="compositionally biased region" description="Basic and acidic residues" evidence="3">
    <location>
        <begin position="62"/>
        <end position="72"/>
    </location>
</feature>
<dbReference type="Proteomes" id="UP000472271">
    <property type="component" value="Chromosome 19"/>
</dbReference>
<organism evidence="4 5">
    <name type="scientific">Sphaeramia orbicularis</name>
    <name type="common">orbiculate cardinalfish</name>
    <dbReference type="NCBI Taxonomy" id="375764"/>
    <lineage>
        <taxon>Eukaryota</taxon>
        <taxon>Metazoa</taxon>
        <taxon>Chordata</taxon>
        <taxon>Craniata</taxon>
        <taxon>Vertebrata</taxon>
        <taxon>Euteleostomi</taxon>
        <taxon>Actinopterygii</taxon>
        <taxon>Neopterygii</taxon>
        <taxon>Teleostei</taxon>
        <taxon>Neoteleostei</taxon>
        <taxon>Acanthomorphata</taxon>
        <taxon>Gobiaria</taxon>
        <taxon>Kurtiformes</taxon>
        <taxon>Apogonoidei</taxon>
        <taxon>Apogonidae</taxon>
        <taxon>Apogoninae</taxon>
        <taxon>Sphaeramia</taxon>
    </lineage>
</organism>
<dbReference type="AlphaFoldDB" id="A0A672YWE0"/>
<name>A0A672YWE0_9TELE</name>
<evidence type="ECO:0000256" key="3">
    <source>
        <dbReference type="SAM" id="MobiDB-lite"/>
    </source>
</evidence>
<evidence type="ECO:0000313" key="4">
    <source>
        <dbReference type="Ensembl" id="ENSSORP00005008752.1"/>
    </source>
</evidence>
<keyword evidence="5" id="KW-1185">Reference proteome</keyword>
<dbReference type="InterPro" id="IPR032675">
    <property type="entry name" value="LRR_dom_sf"/>
</dbReference>
<dbReference type="Gene3D" id="3.80.10.10">
    <property type="entry name" value="Ribonuclease Inhibitor"/>
    <property type="match status" value="2"/>
</dbReference>
<sequence>MSLSVDEEEDGAELSHYTNRGLSIKEPPGSSNEPGPSDPQGQYNRPRAESSVSTCLSMKTVWSKDDPPDFRPEPGPSDTEFSRCGLSETHCEVVASALKSNPSHLRLLHLSENNLRDSGAKLASGLKSPNCRLEILGMRRCSLSEASCSSVASALKSNPFHLIKLDLSGNELKDSSAKELCDFLQSPHCKLQELRLNKCSLPEVSCSVASALKSNPSHLIKLSLGGNNLQDSSVEELCDFLQSPHCKLQELWLSKCSLSEIRCSSVVSALKSNPFHLIKLNLGGNNLQDSGVKELCDFLQSPHCKLQDLRLWGCNLSKISCSYLAAVLKSNPSHLIQLDLSQNNLKDSDVKELGDLVQSPHCKLEKLWK</sequence>
<evidence type="ECO:0000313" key="5">
    <source>
        <dbReference type="Proteomes" id="UP000472271"/>
    </source>
</evidence>
<keyword evidence="2" id="KW-0677">Repeat</keyword>
<proteinExistence type="predicted"/>
<feature type="compositionally biased region" description="Acidic residues" evidence="3">
    <location>
        <begin position="1"/>
        <end position="12"/>
    </location>
</feature>
<evidence type="ECO:0008006" key="6">
    <source>
        <dbReference type="Google" id="ProtNLM"/>
    </source>
</evidence>
<evidence type="ECO:0000256" key="1">
    <source>
        <dbReference type="ARBA" id="ARBA00022614"/>
    </source>
</evidence>
<accession>A0A672YWE0</accession>
<gene>
    <name evidence="4" type="primary">LOC115439238</name>
</gene>
<dbReference type="PANTHER" id="PTHR24106">
    <property type="entry name" value="NACHT, LRR AND CARD DOMAINS-CONTAINING"/>
    <property type="match status" value="1"/>
</dbReference>
<dbReference type="InterPro" id="IPR051261">
    <property type="entry name" value="NLR"/>
</dbReference>
<dbReference type="InParanoid" id="A0A672YWE0"/>
<reference evidence="4" key="1">
    <citation type="submission" date="2019-06" db="EMBL/GenBank/DDBJ databases">
        <authorList>
            <consortium name="Wellcome Sanger Institute Data Sharing"/>
        </authorList>
    </citation>
    <scope>NUCLEOTIDE SEQUENCE [LARGE SCALE GENOMIC DNA]</scope>
</reference>
<dbReference type="SUPFAM" id="SSF52047">
    <property type="entry name" value="RNI-like"/>
    <property type="match status" value="1"/>
</dbReference>
<reference evidence="4" key="3">
    <citation type="submission" date="2025-09" db="UniProtKB">
        <authorList>
            <consortium name="Ensembl"/>
        </authorList>
    </citation>
    <scope>IDENTIFICATION</scope>
</reference>
<feature type="region of interest" description="Disordered" evidence="3">
    <location>
        <begin position="1"/>
        <end position="82"/>
    </location>
</feature>
<protein>
    <recommendedName>
        <fullName evidence="6">NACHT LRR and PYD domain-containing protein</fullName>
    </recommendedName>
</protein>
<dbReference type="SMART" id="SM00368">
    <property type="entry name" value="LRR_RI"/>
    <property type="match status" value="9"/>
</dbReference>
<evidence type="ECO:0000256" key="2">
    <source>
        <dbReference type="ARBA" id="ARBA00022737"/>
    </source>
</evidence>
<dbReference type="InterPro" id="IPR001611">
    <property type="entry name" value="Leu-rich_rpt"/>
</dbReference>
<dbReference type="Pfam" id="PF13516">
    <property type="entry name" value="LRR_6"/>
    <property type="match status" value="5"/>
</dbReference>
<keyword evidence="1" id="KW-0433">Leucine-rich repeat</keyword>
<reference evidence="4" key="2">
    <citation type="submission" date="2025-08" db="UniProtKB">
        <authorList>
            <consortium name="Ensembl"/>
        </authorList>
    </citation>
    <scope>IDENTIFICATION</scope>
</reference>
<dbReference type="Ensembl" id="ENSSORT00005009053.1">
    <property type="protein sequence ID" value="ENSSORP00005008752.1"/>
    <property type="gene ID" value="ENSSORG00005004834.1"/>
</dbReference>